<dbReference type="InterPro" id="IPR018750">
    <property type="entry name" value="DUF2306_membrane"/>
</dbReference>
<keyword evidence="1" id="KW-0812">Transmembrane</keyword>
<organism evidence="2 3">
    <name type="scientific">Pelagibacterium luteolum</name>
    <dbReference type="NCBI Taxonomy" id="440168"/>
    <lineage>
        <taxon>Bacteria</taxon>
        <taxon>Pseudomonadati</taxon>
        <taxon>Pseudomonadota</taxon>
        <taxon>Alphaproteobacteria</taxon>
        <taxon>Hyphomicrobiales</taxon>
        <taxon>Devosiaceae</taxon>
        <taxon>Pelagibacterium</taxon>
    </lineage>
</organism>
<keyword evidence="3" id="KW-1185">Reference proteome</keyword>
<dbReference type="EMBL" id="FNCS01000004">
    <property type="protein sequence ID" value="SDG57302.1"/>
    <property type="molecule type" value="Genomic_DNA"/>
</dbReference>
<feature type="transmembrane region" description="Helical" evidence="1">
    <location>
        <begin position="70"/>
        <end position="91"/>
    </location>
</feature>
<dbReference type="RefSeq" id="WP_090595635.1">
    <property type="nucleotide sequence ID" value="NZ_FNCS01000004.1"/>
</dbReference>
<feature type="transmembrane region" description="Helical" evidence="1">
    <location>
        <begin position="12"/>
        <end position="33"/>
    </location>
</feature>
<evidence type="ECO:0000313" key="3">
    <source>
        <dbReference type="Proteomes" id="UP000199495"/>
    </source>
</evidence>
<feature type="transmembrane region" description="Helical" evidence="1">
    <location>
        <begin position="134"/>
        <end position="155"/>
    </location>
</feature>
<evidence type="ECO:0000313" key="2">
    <source>
        <dbReference type="EMBL" id="SDG57302.1"/>
    </source>
</evidence>
<evidence type="ECO:0000256" key="1">
    <source>
        <dbReference type="SAM" id="Phobius"/>
    </source>
</evidence>
<dbReference type="Pfam" id="PF10067">
    <property type="entry name" value="DUF2306"/>
    <property type="match status" value="1"/>
</dbReference>
<feature type="transmembrane region" description="Helical" evidence="1">
    <location>
        <begin position="45"/>
        <end position="64"/>
    </location>
</feature>
<dbReference type="AlphaFoldDB" id="A0A1G7VBV4"/>
<protein>
    <submittedName>
        <fullName evidence="2">Uncharacterized membrane protein</fullName>
    </submittedName>
</protein>
<keyword evidence="1" id="KW-0472">Membrane</keyword>
<keyword evidence="1" id="KW-1133">Transmembrane helix</keyword>
<sequence>MDATALSLAGPAIQIHAGSAIFALVLGTIVLLLKKGTRLHKAMGRVWIATMVVVALSSFLITEVRMFGPYSWIHILSLYTLFGVAQGVWFIRRGNVRAHRGQMIGLYVGALILAGSFTLLPGRRMHDVVFADGGQTAALVATGVAALIAVTMIVGRRMRRSTV</sequence>
<accession>A0A1G7VBV4</accession>
<gene>
    <name evidence="2" type="ORF">SAMN04487974_10447</name>
</gene>
<dbReference type="Proteomes" id="UP000199495">
    <property type="component" value="Unassembled WGS sequence"/>
</dbReference>
<name>A0A1G7VBV4_9HYPH</name>
<reference evidence="2 3" key="1">
    <citation type="submission" date="2016-10" db="EMBL/GenBank/DDBJ databases">
        <authorList>
            <person name="de Groot N.N."/>
        </authorList>
    </citation>
    <scope>NUCLEOTIDE SEQUENCE [LARGE SCALE GENOMIC DNA]</scope>
    <source>
        <strain evidence="2 3">CGMCC 1.10267</strain>
    </source>
</reference>
<feature type="transmembrane region" description="Helical" evidence="1">
    <location>
        <begin position="103"/>
        <end position="122"/>
    </location>
</feature>
<dbReference type="OrthoDB" id="9815686at2"/>
<proteinExistence type="predicted"/>